<dbReference type="AlphaFoldDB" id="A0A3N4J7C8"/>
<dbReference type="OrthoDB" id="5273847at2759"/>
<proteinExistence type="predicted"/>
<dbReference type="SUPFAM" id="SSF81383">
    <property type="entry name" value="F-box domain"/>
    <property type="match status" value="1"/>
</dbReference>
<feature type="domain" description="F-box" evidence="2">
    <location>
        <begin position="241"/>
        <end position="287"/>
    </location>
</feature>
<name>A0A3N4J7C8_9PEZI</name>
<dbReference type="InterPro" id="IPR001810">
    <property type="entry name" value="F-box_dom"/>
</dbReference>
<reference evidence="3 4" key="1">
    <citation type="journal article" date="2018" name="Nat. Ecol. Evol.">
        <title>Pezizomycetes genomes reveal the molecular basis of ectomycorrhizal truffle lifestyle.</title>
        <authorList>
            <person name="Murat C."/>
            <person name="Payen T."/>
            <person name="Noel B."/>
            <person name="Kuo A."/>
            <person name="Morin E."/>
            <person name="Chen J."/>
            <person name="Kohler A."/>
            <person name="Krizsan K."/>
            <person name="Balestrini R."/>
            <person name="Da Silva C."/>
            <person name="Montanini B."/>
            <person name="Hainaut M."/>
            <person name="Levati E."/>
            <person name="Barry K.W."/>
            <person name="Belfiori B."/>
            <person name="Cichocki N."/>
            <person name="Clum A."/>
            <person name="Dockter R.B."/>
            <person name="Fauchery L."/>
            <person name="Guy J."/>
            <person name="Iotti M."/>
            <person name="Le Tacon F."/>
            <person name="Lindquist E.A."/>
            <person name="Lipzen A."/>
            <person name="Malagnac F."/>
            <person name="Mello A."/>
            <person name="Molinier V."/>
            <person name="Miyauchi S."/>
            <person name="Poulain J."/>
            <person name="Riccioni C."/>
            <person name="Rubini A."/>
            <person name="Sitrit Y."/>
            <person name="Splivallo R."/>
            <person name="Traeger S."/>
            <person name="Wang M."/>
            <person name="Zifcakova L."/>
            <person name="Wipf D."/>
            <person name="Zambonelli A."/>
            <person name="Paolocci F."/>
            <person name="Nowrousian M."/>
            <person name="Ottonello S."/>
            <person name="Baldrian P."/>
            <person name="Spatafora J.W."/>
            <person name="Henrissat B."/>
            <person name="Nagy L.G."/>
            <person name="Aury J.M."/>
            <person name="Wincker P."/>
            <person name="Grigoriev I.V."/>
            <person name="Bonfante P."/>
            <person name="Martin F.M."/>
        </authorList>
    </citation>
    <scope>NUCLEOTIDE SEQUENCE [LARGE SCALE GENOMIC DNA]</scope>
    <source>
        <strain evidence="3 4">120613-1</strain>
    </source>
</reference>
<evidence type="ECO:0000256" key="1">
    <source>
        <dbReference type="SAM" id="MobiDB-lite"/>
    </source>
</evidence>
<dbReference type="STRING" id="1336337.A0A3N4J7C8"/>
<organism evidence="3 4">
    <name type="scientific">Choiromyces venosus 120613-1</name>
    <dbReference type="NCBI Taxonomy" id="1336337"/>
    <lineage>
        <taxon>Eukaryota</taxon>
        <taxon>Fungi</taxon>
        <taxon>Dikarya</taxon>
        <taxon>Ascomycota</taxon>
        <taxon>Pezizomycotina</taxon>
        <taxon>Pezizomycetes</taxon>
        <taxon>Pezizales</taxon>
        <taxon>Tuberaceae</taxon>
        <taxon>Choiromyces</taxon>
    </lineage>
</organism>
<evidence type="ECO:0000313" key="4">
    <source>
        <dbReference type="Proteomes" id="UP000276215"/>
    </source>
</evidence>
<feature type="compositionally biased region" description="Polar residues" evidence="1">
    <location>
        <begin position="380"/>
        <end position="391"/>
    </location>
</feature>
<dbReference type="CDD" id="cd09917">
    <property type="entry name" value="F-box_SF"/>
    <property type="match status" value="1"/>
</dbReference>
<evidence type="ECO:0000259" key="2">
    <source>
        <dbReference type="PROSITE" id="PS50181"/>
    </source>
</evidence>
<dbReference type="PROSITE" id="PS50181">
    <property type="entry name" value="FBOX"/>
    <property type="match status" value="1"/>
</dbReference>
<dbReference type="InterPro" id="IPR036047">
    <property type="entry name" value="F-box-like_dom_sf"/>
</dbReference>
<keyword evidence="4" id="KW-1185">Reference proteome</keyword>
<dbReference type="Proteomes" id="UP000276215">
    <property type="component" value="Unassembled WGS sequence"/>
</dbReference>
<sequence>MLGNFSVYCYLCGGPLVTYHYEPDDERELEMIRKWEEATGLKAVSLEEMAWCAKLRVIGFKGVGRSWEEIPQYTKGDESYAYMSGIGRVGEWGQVAVPFGCDEVLGELPGEPDESREELFCGSLRLCDGGRVVAHDNCLKFLNHALGKYRPTGVEGSVNLDVIWKFLCDDPDNKLYTDFDFLVPNYFQLAYDGWEGDRCEDGWIITDFVNCEELQNHMTNPPTITEDTPLAYPNLRVDADGSLFNLLPTEVLTLVLHLLPDVDLRNARLASRTLADIPFTQGFWESRVRVDLPLWEVKYVPRGSKVDWRKVYEELAIKGDKCQIRGWRNRWRMWRLFRRGMVDKLWEAELMERNLLPQLWYTEAKAKKQRASNRPRRLSHSTTENAWQKFW</sequence>
<gene>
    <name evidence="3" type="ORF">L873DRAFT_194162</name>
</gene>
<evidence type="ECO:0000313" key="3">
    <source>
        <dbReference type="EMBL" id="RPA92360.1"/>
    </source>
</evidence>
<accession>A0A3N4J7C8</accession>
<protein>
    <recommendedName>
        <fullName evidence="2">F-box domain-containing protein</fullName>
    </recommendedName>
</protein>
<feature type="region of interest" description="Disordered" evidence="1">
    <location>
        <begin position="371"/>
        <end position="391"/>
    </location>
</feature>
<dbReference type="EMBL" id="ML120474">
    <property type="protein sequence ID" value="RPA92360.1"/>
    <property type="molecule type" value="Genomic_DNA"/>
</dbReference>